<dbReference type="RefSeq" id="WP_189679109.1">
    <property type="nucleotide sequence ID" value="NZ_BNCJ01000002.1"/>
</dbReference>
<comment type="subcellular location">
    <subcellularLocation>
        <location evidence="1">Secreted</location>
    </subcellularLocation>
</comment>
<dbReference type="PANTHER" id="PTHR38340:SF1">
    <property type="entry name" value="S-LAYER PROTEIN"/>
    <property type="match status" value="1"/>
</dbReference>
<dbReference type="Pfam" id="PF00353">
    <property type="entry name" value="HemolysinCabind"/>
    <property type="match status" value="4"/>
</dbReference>
<comment type="caution">
    <text evidence="3">The sequence shown here is derived from an EMBL/GenBank/DDBJ whole genome shotgun (WGS) entry which is preliminary data.</text>
</comment>
<reference evidence="3" key="1">
    <citation type="journal article" date="2014" name="Int. J. Syst. Evol. Microbiol.">
        <title>Complete genome sequence of Corynebacterium casei LMG S-19264T (=DSM 44701T), isolated from a smear-ripened cheese.</title>
        <authorList>
            <consortium name="US DOE Joint Genome Institute (JGI-PGF)"/>
            <person name="Walter F."/>
            <person name="Albersmeier A."/>
            <person name="Kalinowski J."/>
            <person name="Ruckert C."/>
        </authorList>
    </citation>
    <scope>NUCLEOTIDE SEQUENCE</scope>
    <source>
        <strain evidence="3">KCTC 42650</strain>
    </source>
</reference>
<dbReference type="Gene3D" id="2.150.10.10">
    <property type="entry name" value="Serralysin-like metalloprotease, C-terminal"/>
    <property type="match status" value="2"/>
</dbReference>
<dbReference type="EMBL" id="BNCJ01000002">
    <property type="protein sequence ID" value="GHF41824.1"/>
    <property type="molecule type" value="Genomic_DNA"/>
</dbReference>
<keyword evidence="4" id="KW-1185">Reference proteome</keyword>
<sequence length="448" mass="47217">MTTITLTGTRVDFVNGDTAAVGTDTAVLTMPSASSTFSYSIDYYDEGVPMVNVDEDLLQGFIAGLSLADLQSTDSIEAFIVTVEWSGNFTTILGLNWQTGPNTDSDLYFVLDGAALPSATSVTDWNNFDATITGLSLPTGSYAPGQNILWTDFDNYTITEDDELYGTNGRDILEGGIGDDYFYSSAGRDVYRGGAGFDQVTFGDDPNGVRVNLAQGTGTDGYGNTDKFVSIEMLRGSMHDDVFIGKAGTQIFRGLAGDDVMNGAKGIDMVRYDRDANYGGTSGVTVHLGKGTATDGFGDTDTLRNIENVRGSAFNDRLTGSKGKNVLEGGGGNDKLFGLAGNDELIGDAGKDRLDGGAGDDILTGGAHADIFVFSGAFGNDTITDFQTAGRAEKIDLSGVASIRSFRDLNNNHLSDVNGVAVIDDLNGNTITLEGHVAADFSANDFIF</sequence>
<dbReference type="GO" id="GO:0005576">
    <property type="term" value="C:extracellular region"/>
    <property type="evidence" value="ECO:0007669"/>
    <property type="project" value="UniProtKB-SubCell"/>
</dbReference>
<name>A0A8J3M8E4_9RHOB</name>
<protein>
    <recommendedName>
        <fullName evidence="5">Calcium-binding protein</fullName>
    </recommendedName>
</protein>
<dbReference type="PRINTS" id="PR00313">
    <property type="entry name" value="CABNDNGRPT"/>
</dbReference>
<dbReference type="PROSITE" id="PS00330">
    <property type="entry name" value="HEMOLYSIN_CALCIUM"/>
    <property type="match status" value="3"/>
</dbReference>
<evidence type="ECO:0000313" key="3">
    <source>
        <dbReference type="EMBL" id="GHF41824.1"/>
    </source>
</evidence>
<proteinExistence type="predicted"/>
<keyword evidence="2" id="KW-0964">Secreted</keyword>
<dbReference type="Proteomes" id="UP000626220">
    <property type="component" value="Unassembled WGS sequence"/>
</dbReference>
<dbReference type="InterPro" id="IPR001343">
    <property type="entry name" value="Hemolysn_Ca-bd"/>
</dbReference>
<dbReference type="PANTHER" id="PTHR38340">
    <property type="entry name" value="S-LAYER PROTEIN"/>
    <property type="match status" value="1"/>
</dbReference>
<dbReference type="InterPro" id="IPR050557">
    <property type="entry name" value="RTX_toxin/Mannuronan_C5-epim"/>
</dbReference>
<dbReference type="GO" id="GO:0005509">
    <property type="term" value="F:calcium ion binding"/>
    <property type="evidence" value="ECO:0007669"/>
    <property type="project" value="InterPro"/>
</dbReference>
<evidence type="ECO:0000313" key="4">
    <source>
        <dbReference type="Proteomes" id="UP000626220"/>
    </source>
</evidence>
<accession>A0A8J3M8E4</accession>
<evidence type="ECO:0008006" key="5">
    <source>
        <dbReference type="Google" id="ProtNLM"/>
    </source>
</evidence>
<dbReference type="InterPro" id="IPR018511">
    <property type="entry name" value="Hemolysin-typ_Ca-bd_CS"/>
</dbReference>
<dbReference type="SUPFAM" id="SSF51120">
    <property type="entry name" value="beta-Roll"/>
    <property type="match status" value="2"/>
</dbReference>
<evidence type="ECO:0000256" key="1">
    <source>
        <dbReference type="ARBA" id="ARBA00004613"/>
    </source>
</evidence>
<dbReference type="InterPro" id="IPR011049">
    <property type="entry name" value="Serralysin-like_metalloprot_C"/>
</dbReference>
<organism evidence="3 4">
    <name type="scientific">Seohaeicola zhoushanensis</name>
    <dbReference type="NCBI Taxonomy" id="1569283"/>
    <lineage>
        <taxon>Bacteria</taxon>
        <taxon>Pseudomonadati</taxon>
        <taxon>Pseudomonadota</taxon>
        <taxon>Alphaproteobacteria</taxon>
        <taxon>Rhodobacterales</taxon>
        <taxon>Roseobacteraceae</taxon>
        <taxon>Seohaeicola</taxon>
    </lineage>
</organism>
<reference evidence="3" key="2">
    <citation type="submission" date="2020-09" db="EMBL/GenBank/DDBJ databases">
        <authorList>
            <person name="Sun Q."/>
            <person name="Kim S."/>
        </authorList>
    </citation>
    <scope>NUCLEOTIDE SEQUENCE</scope>
    <source>
        <strain evidence="3">KCTC 42650</strain>
    </source>
</reference>
<gene>
    <name evidence="3" type="ORF">GCM10017056_11850</name>
</gene>
<dbReference type="AlphaFoldDB" id="A0A8J3M8E4"/>
<evidence type="ECO:0000256" key="2">
    <source>
        <dbReference type="ARBA" id="ARBA00022525"/>
    </source>
</evidence>